<dbReference type="InterPro" id="IPR013785">
    <property type="entry name" value="Aldolase_TIM"/>
</dbReference>
<dbReference type="NCBIfam" id="NF008730">
    <property type="entry name" value="PRK11750.1"/>
    <property type="match status" value="1"/>
</dbReference>
<dbReference type="CDD" id="cd02808">
    <property type="entry name" value="GltS_FMN"/>
    <property type="match status" value="1"/>
</dbReference>
<dbReference type="FunFam" id="3.20.20.70:FF:000031">
    <property type="entry name" value="Glutamate synthase 1 [NADH]"/>
    <property type="match status" value="1"/>
</dbReference>
<keyword evidence="9" id="KW-0274">FAD</keyword>
<name>A0A5A5R875_MICAE</name>
<comment type="pathway">
    <text evidence="16">Amino-acid biosynthesis.</text>
</comment>
<comment type="caution">
    <text evidence="19">The sequence shown here is derived from an EMBL/GenBank/DDBJ whole genome shotgun (WGS) entry which is preliminary data.</text>
</comment>
<dbReference type="InterPro" id="IPR017932">
    <property type="entry name" value="GATase_2_dom"/>
</dbReference>
<dbReference type="EMBL" id="BHVO01000048">
    <property type="protein sequence ID" value="GCA71228.1"/>
    <property type="molecule type" value="Genomic_DNA"/>
</dbReference>
<evidence type="ECO:0000256" key="3">
    <source>
        <dbReference type="ARBA" id="ARBA00001974"/>
    </source>
</evidence>
<evidence type="ECO:0000313" key="20">
    <source>
        <dbReference type="Proteomes" id="UP000323569"/>
    </source>
</evidence>
<evidence type="ECO:0000256" key="7">
    <source>
        <dbReference type="ARBA" id="ARBA00022643"/>
    </source>
</evidence>
<evidence type="ECO:0000256" key="15">
    <source>
        <dbReference type="ARBA" id="ARBA00023291"/>
    </source>
</evidence>
<evidence type="ECO:0000256" key="5">
    <source>
        <dbReference type="ARBA" id="ARBA00022605"/>
    </source>
</evidence>
<dbReference type="PANTHER" id="PTHR11938:SF133">
    <property type="entry name" value="GLUTAMATE SYNTHASE (NADH)"/>
    <property type="match status" value="1"/>
</dbReference>
<evidence type="ECO:0000256" key="11">
    <source>
        <dbReference type="ARBA" id="ARBA00023002"/>
    </source>
</evidence>
<organism evidence="19 20">
    <name type="scientific">Microcystis aeruginosa NIES-2519</name>
    <dbReference type="NCBI Taxonomy" id="2303981"/>
    <lineage>
        <taxon>Bacteria</taxon>
        <taxon>Bacillati</taxon>
        <taxon>Cyanobacteriota</taxon>
        <taxon>Cyanophyceae</taxon>
        <taxon>Oscillatoriophycideae</taxon>
        <taxon>Chroococcales</taxon>
        <taxon>Microcystaceae</taxon>
        <taxon>Microcystis</taxon>
    </lineage>
</organism>
<evidence type="ECO:0000256" key="8">
    <source>
        <dbReference type="ARBA" id="ARBA00022723"/>
    </source>
</evidence>
<comment type="cofactor">
    <cofactor evidence="2">
        <name>[3Fe-4S] cluster</name>
        <dbReference type="ChEBI" id="CHEBI:21137"/>
    </cofactor>
</comment>
<dbReference type="SUPFAM" id="SSF51395">
    <property type="entry name" value="FMN-linked oxidoreductases"/>
    <property type="match status" value="1"/>
</dbReference>
<evidence type="ECO:0000259" key="18">
    <source>
        <dbReference type="PROSITE" id="PS51278"/>
    </source>
</evidence>
<protein>
    <submittedName>
        <fullName evidence="19">Ferredoxin-dependent glutamate synthase 1</fullName>
        <ecNumber evidence="19">1.4.7.1</ecNumber>
    </submittedName>
</protein>
<keyword evidence="12" id="KW-0408">Iron</keyword>
<dbReference type="InterPro" id="IPR050711">
    <property type="entry name" value="ET-N_metabolism_enzyme"/>
</dbReference>
<dbReference type="Pfam" id="PF01493">
    <property type="entry name" value="GXGXG"/>
    <property type="match status" value="1"/>
</dbReference>
<dbReference type="Gene3D" id="3.60.20.10">
    <property type="entry name" value="Glutamine Phosphoribosylpyrophosphate, subunit 1, domain 1"/>
    <property type="match status" value="1"/>
</dbReference>
<dbReference type="GO" id="GO:0019676">
    <property type="term" value="P:ammonia assimilation cycle"/>
    <property type="evidence" value="ECO:0007669"/>
    <property type="project" value="TreeGrafter"/>
</dbReference>
<comment type="similarity">
    <text evidence="4">Belongs to the glutamate synthase family.</text>
</comment>
<evidence type="ECO:0000256" key="14">
    <source>
        <dbReference type="ARBA" id="ARBA00023164"/>
    </source>
</evidence>
<dbReference type="RefSeq" id="WP_149979342.1">
    <property type="nucleotide sequence ID" value="NZ_BHVO01000048.1"/>
</dbReference>
<keyword evidence="11 19" id="KW-0560">Oxidoreductase</keyword>
<dbReference type="Proteomes" id="UP000323569">
    <property type="component" value="Unassembled WGS sequence"/>
</dbReference>
<evidence type="ECO:0000256" key="2">
    <source>
        <dbReference type="ARBA" id="ARBA00001927"/>
    </source>
</evidence>
<dbReference type="PROSITE" id="PS51278">
    <property type="entry name" value="GATASE_TYPE_2"/>
    <property type="match status" value="1"/>
</dbReference>
<dbReference type="Pfam" id="PF00310">
    <property type="entry name" value="GATase_2"/>
    <property type="match status" value="1"/>
</dbReference>
<evidence type="ECO:0000256" key="16">
    <source>
        <dbReference type="ARBA" id="ARBA00029440"/>
    </source>
</evidence>
<keyword evidence="6" id="KW-0285">Flavoprotein</keyword>
<feature type="compositionally biased region" description="Polar residues" evidence="17">
    <location>
        <begin position="916"/>
        <end position="926"/>
    </location>
</feature>
<evidence type="ECO:0000256" key="13">
    <source>
        <dbReference type="ARBA" id="ARBA00023014"/>
    </source>
</evidence>
<keyword evidence="13" id="KW-0411">Iron-sulfur</keyword>
<keyword evidence="8" id="KW-0479">Metal-binding</keyword>
<dbReference type="GO" id="GO:0051538">
    <property type="term" value="F:3 iron, 4 sulfur cluster binding"/>
    <property type="evidence" value="ECO:0007669"/>
    <property type="project" value="UniProtKB-KW"/>
</dbReference>
<dbReference type="Pfam" id="PF01645">
    <property type="entry name" value="Glu_synthase"/>
    <property type="match status" value="1"/>
</dbReference>
<dbReference type="InterPro" id="IPR002932">
    <property type="entry name" value="Glu_synthdom"/>
</dbReference>
<evidence type="ECO:0000256" key="9">
    <source>
        <dbReference type="ARBA" id="ARBA00022827"/>
    </source>
</evidence>
<dbReference type="CDD" id="cd00713">
    <property type="entry name" value="GltS"/>
    <property type="match status" value="1"/>
</dbReference>
<dbReference type="GO" id="GO:0016041">
    <property type="term" value="F:glutamate synthase (ferredoxin) activity"/>
    <property type="evidence" value="ECO:0007669"/>
    <property type="project" value="UniProtKB-EC"/>
</dbReference>
<dbReference type="InterPro" id="IPR029055">
    <property type="entry name" value="Ntn_hydrolases_N"/>
</dbReference>
<evidence type="ECO:0000313" key="19">
    <source>
        <dbReference type="EMBL" id="GCA71228.1"/>
    </source>
</evidence>
<dbReference type="InterPro" id="IPR006982">
    <property type="entry name" value="Glu_synth_centr_N"/>
</dbReference>
<reference evidence="19 20" key="1">
    <citation type="submission" date="2018-09" db="EMBL/GenBank/DDBJ databases">
        <title>Evolutionary history of phycoerythrin pigmentation in the water bloom-forming cyanobacterium Microcystis aeruginosa.</title>
        <authorList>
            <person name="Tanabe Y."/>
            <person name="Tanabe Y."/>
            <person name="Yamaguchi H."/>
        </authorList>
    </citation>
    <scope>NUCLEOTIDE SEQUENCE [LARGE SCALE GENOMIC DNA]</scope>
    <source>
        <strain evidence="19 20">NIES-2519</strain>
    </source>
</reference>
<dbReference type="Gene3D" id="3.20.20.70">
    <property type="entry name" value="Aldolase class I"/>
    <property type="match status" value="2"/>
</dbReference>
<dbReference type="GO" id="GO:0046872">
    <property type="term" value="F:metal ion binding"/>
    <property type="evidence" value="ECO:0007669"/>
    <property type="project" value="UniProtKB-KW"/>
</dbReference>
<dbReference type="EC" id="1.4.7.1" evidence="19"/>
<dbReference type="Pfam" id="PF04898">
    <property type="entry name" value="Glu_syn_central"/>
    <property type="match status" value="1"/>
</dbReference>
<feature type="domain" description="Glutamine amidotransferase type-2" evidence="18">
    <location>
        <begin position="22"/>
        <end position="417"/>
    </location>
</feature>
<gene>
    <name evidence="19" type="primary">gltB_1</name>
    <name evidence="19" type="ORF">MiYa_02767</name>
</gene>
<evidence type="ECO:0000256" key="12">
    <source>
        <dbReference type="ARBA" id="ARBA00023004"/>
    </source>
</evidence>
<feature type="region of interest" description="Disordered" evidence="17">
    <location>
        <begin position="900"/>
        <end position="926"/>
    </location>
</feature>
<dbReference type="PANTHER" id="PTHR11938">
    <property type="entry name" value="FAD NADPH DEHYDROGENASE/OXIDOREDUCTASE"/>
    <property type="match status" value="1"/>
</dbReference>
<dbReference type="CDD" id="cd00982">
    <property type="entry name" value="gltB_C"/>
    <property type="match status" value="1"/>
</dbReference>
<evidence type="ECO:0000256" key="4">
    <source>
        <dbReference type="ARBA" id="ARBA00009716"/>
    </source>
</evidence>
<dbReference type="FunFam" id="3.60.20.10:FF:000001">
    <property type="entry name" value="Glutamate synthase, large subunit"/>
    <property type="match status" value="1"/>
</dbReference>
<keyword evidence="15" id="KW-0003">3Fe-4S</keyword>
<evidence type="ECO:0000256" key="17">
    <source>
        <dbReference type="SAM" id="MobiDB-lite"/>
    </source>
</evidence>
<sequence length="1524" mass="167259">MNNNQTPRKQGLYDPQFEHDACGVGFIVHKTGKKSHDIVEQALTILLNLDHRGACGAEKNTGDGAGILCQIPDLFFRKVTSNLGFTLPAAGQYGVGMLYTAPDAEIRGKSRQEFEKIAAEEGLKVLGWRDVPTDNSSLGNSAKSTEPFIEQVFIERDAHLSDDLAFERKLYVIRKRSHLSRQSFNRYWYPCSISSRTIVYKGQLMPVQVGDYFPDLHDPDFQSALGLVHSRFSTNTFPSWERAHPYRYIAHNGEINTLRGNINWMHARQSMFASPLFGEDIKRIQPVINIEGSDSLIFDNALELMVLSGRSLPHAVMMMIPEPWAAHESMSDEKKAFYEYHSCLMEPWDGPASIAFTDGTMMGAVLDRNGLRPSRYYVTKDDLVIMASEAGVLPIEPERVAFKGRLQPGRMFLVDMKEGRIVADEEIKEAIAKAHPYRQWLNENLVNLDDLPAVETAPPETSVSLIQQQTAFGYTFEELRLLLAPMGRDGVEAVGSMGSDTPLAVLSDRPKLLYDYFQQLFAQVTNPPIDSIREEIITSPITTIGAERNLLDPQPESCHLIKLNSPILTNAQLARLQGNSEFKTVTIPILFDPTSGVEGMRSTIEAICQEVDEAILAGASIIILSDRGIDKNHAPIPSLLAVAGLHHHLIRQGTRTRVGLVLESGEPREVHHYALLLGYGCGAINPYLAFATLGSMIEEGLLVGVDHQSACKNYIKAATKGVIKVASKIGISTLQSYRGAQIFEAIGLNRSVVDRYFTWTASRIEGADLEIIARESLLRHGHAFPDRDVNVHTLDIGGEYQWRKDGEAHLFSPETIHTLQQAVKLGKYDLFKKYSQLVNQQNQKFFTLRGLLTFKNRESIPIEEVEPIEAIMKRFKTGAMSYGSISKEAHESLAIAMNRIGGKSNTGEGGEDSERYTWTNEQGDSKNSAIKQVASGRFGVTSLYLSQARELQIKMAQGAKPGEGGQLPGKKVYPWIAKVRHSTPGVGLISPPPHHDIYSIEDLAELIHDLKNANRAARVSVKLVSEVGVGTIAAGVAKAHADVVLISGFDGGTGASPQTSIKHAGLPWELGLAETHQTLVLNNLRSRIAVETDGQMKTGRDVVVATLLGAEEFGFSTAPLVTLGCIMMRVCHLNTCPAGVATQDPLLRKNFIGDPEYTVNFMKFIAQEVREIMAELGFRTLNEMVGRTDVLEPKQAVEHWKAKGIDLTPILYQPEVDAEVGRYCQIPQDHGLDKCLDITVLLDLCKDAIEKGEKVKATLPIKNINRVVGTILGNEITKRHWEGLPEDTVHLHFQGSAGQSFGAFVPKGVTLELEGDANDYVGKGLSGGKIIVYPPKGSTFVAEENIIIGNVALYGATSGEVYISGVAGERFGVRNSGVTTVVESVGDHACEYMTGGKVVVLGPTGRNFAAGMSGGVAYVLDESGDFATRCNTQMVALEALEGEEIDDLRELIQRHADYTQSQKAALVLANWSEMLPKFVKVMPKDYKRMLQCIKEALDSGLTGDSALDAAFEANARDVARIGGS</sequence>
<accession>A0A5A5R875</accession>
<dbReference type="GO" id="GO:0006537">
    <property type="term" value="P:glutamate biosynthetic process"/>
    <property type="evidence" value="ECO:0007669"/>
    <property type="project" value="UniProtKB-KW"/>
</dbReference>
<keyword evidence="5" id="KW-0028">Amino-acid biosynthesis</keyword>
<dbReference type="SUPFAM" id="SSF69336">
    <property type="entry name" value="Alpha subunit of glutamate synthase, C-terminal domain"/>
    <property type="match status" value="1"/>
</dbReference>
<dbReference type="Gene3D" id="2.160.20.60">
    <property type="entry name" value="Glutamate synthase, alpha subunit, C-terminal domain"/>
    <property type="match status" value="1"/>
</dbReference>
<evidence type="ECO:0000256" key="1">
    <source>
        <dbReference type="ARBA" id="ARBA00001917"/>
    </source>
</evidence>
<dbReference type="InterPro" id="IPR036485">
    <property type="entry name" value="Glu_synth_asu_C_sf"/>
</dbReference>
<proteinExistence type="inferred from homology"/>
<evidence type="ECO:0000256" key="10">
    <source>
        <dbReference type="ARBA" id="ARBA00022962"/>
    </source>
</evidence>
<dbReference type="FunFam" id="2.160.20.60:FF:000001">
    <property type="entry name" value="Glutamate synthase, large subunit"/>
    <property type="match status" value="1"/>
</dbReference>
<keyword evidence="14" id="KW-0314">Glutamate biosynthesis</keyword>
<evidence type="ECO:0000256" key="6">
    <source>
        <dbReference type="ARBA" id="ARBA00022630"/>
    </source>
</evidence>
<keyword evidence="10" id="KW-0315">Glutamine amidotransferase</keyword>
<dbReference type="SUPFAM" id="SSF56235">
    <property type="entry name" value="N-terminal nucleophile aminohydrolases (Ntn hydrolases)"/>
    <property type="match status" value="1"/>
</dbReference>
<dbReference type="FunFam" id="3.20.20.70:FF:000053">
    <property type="entry name" value="Glutamate synthase large subunit"/>
    <property type="match status" value="1"/>
</dbReference>
<comment type="cofactor">
    <cofactor evidence="3">
        <name>FAD</name>
        <dbReference type="ChEBI" id="CHEBI:57692"/>
    </cofactor>
</comment>
<dbReference type="InterPro" id="IPR002489">
    <property type="entry name" value="Glu_synth_asu_C"/>
</dbReference>
<comment type="cofactor">
    <cofactor evidence="1">
        <name>FMN</name>
        <dbReference type="ChEBI" id="CHEBI:58210"/>
    </cofactor>
</comment>
<keyword evidence="7" id="KW-0288">FMN</keyword>